<keyword evidence="2 3" id="KW-0378">Hydrolase</keyword>
<dbReference type="SFLD" id="SFLDG01135">
    <property type="entry name" value="C1.5.6:_HAD__Beta-PGM__Phospha"/>
    <property type="match status" value="1"/>
</dbReference>
<comment type="catalytic activity">
    <reaction evidence="3">
        <text>an (S)-2-haloacid + H2O = a (2R)-2-hydroxycarboxylate + a halide anion + H(+)</text>
        <dbReference type="Rhea" id="RHEA:11192"/>
        <dbReference type="ChEBI" id="CHEBI:15377"/>
        <dbReference type="ChEBI" id="CHEBI:15378"/>
        <dbReference type="ChEBI" id="CHEBI:16042"/>
        <dbReference type="ChEBI" id="CHEBI:58314"/>
        <dbReference type="ChEBI" id="CHEBI:137405"/>
        <dbReference type="EC" id="3.8.1.2"/>
    </reaction>
</comment>
<protein>
    <recommendedName>
        <fullName evidence="3">(S)-2-haloacid dehalogenase</fullName>
        <ecNumber evidence="3">3.8.1.2</ecNumber>
    </recommendedName>
    <alternativeName>
        <fullName evidence="3">2-haloalkanoic acid dehalogenase</fullName>
    </alternativeName>
    <alternativeName>
        <fullName evidence="3">Halocarboxylic acid halidohydrolase</fullName>
    </alternativeName>
    <alternativeName>
        <fullName evidence="3">L-2-haloacid dehalogenase</fullName>
    </alternativeName>
</protein>
<sequence>MGQTIKAFVFDAYGTLYDVRSVENAVELAFPGRGRLITHVWRMKQLEYSWLATLMSRYEDFWCLTLRSLEYTLHSLNLSFNEQLLQDIASSYLNLTPFDDARPCLERLAPLTRAILSNGSRSMLSSLAVNSKLDRLFDHIVSVDANRAFKPAPQAYALIEAVLGVGRDEVAFVSSNGFDICGAKSFGFTVVRVARTDTANIAGSLAEMIVDDLFVFNLMRANAEALNYAADLTVGSLADIPDLFEDRGFAG</sequence>
<dbReference type="PANTHER" id="PTHR43316:SF3">
    <property type="entry name" value="HALOACID DEHALOGENASE, TYPE II (AFU_ORTHOLOGUE AFUA_2G07750)-RELATED"/>
    <property type="match status" value="1"/>
</dbReference>
<dbReference type="GO" id="GO:0018784">
    <property type="term" value="F:(S)-2-haloacid dehalogenase activity"/>
    <property type="evidence" value="ECO:0007669"/>
    <property type="project" value="UniProtKB-UniRule"/>
</dbReference>
<dbReference type="SUPFAM" id="SSF56784">
    <property type="entry name" value="HAD-like"/>
    <property type="match status" value="1"/>
</dbReference>
<reference evidence="4 5" key="1">
    <citation type="submission" date="2016-08" db="EMBL/GenBank/DDBJ databases">
        <authorList>
            <person name="Seilhamer J.J."/>
        </authorList>
    </citation>
    <scope>NUCLEOTIDE SEQUENCE [LARGE SCALE GENOMIC DNA]</scope>
    <source>
        <strain evidence="4 5">P1-7</strain>
    </source>
</reference>
<dbReference type="EC" id="3.8.1.2" evidence="3"/>
<dbReference type="InterPro" id="IPR006439">
    <property type="entry name" value="HAD-SF_hydro_IA"/>
</dbReference>
<dbReference type="InterPro" id="IPR051540">
    <property type="entry name" value="S-2-haloacid_dehalogenase"/>
</dbReference>
<dbReference type="Proteomes" id="UP000199205">
    <property type="component" value="Unassembled WGS sequence"/>
</dbReference>
<evidence type="ECO:0000256" key="3">
    <source>
        <dbReference type="RuleBase" id="RU368077"/>
    </source>
</evidence>
<comment type="function">
    <text evidence="3">Catalyzes the hydrolytic dehalogenation of small (S)-2-haloalkanoic acids to yield the corresponding (R)-2-hydroxyalkanoic acids.</text>
</comment>
<dbReference type="Pfam" id="PF00702">
    <property type="entry name" value="Hydrolase"/>
    <property type="match status" value="1"/>
</dbReference>
<dbReference type="InterPro" id="IPR006328">
    <property type="entry name" value="2-HAD"/>
</dbReference>
<dbReference type="PANTHER" id="PTHR43316">
    <property type="entry name" value="HYDROLASE, HALOACID DELAHOGENASE-RELATED"/>
    <property type="match status" value="1"/>
</dbReference>
<dbReference type="NCBIfam" id="TIGR01428">
    <property type="entry name" value="HAD_type_II"/>
    <property type="match status" value="1"/>
</dbReference>
<dbReference type="OrthoDB" id="7989657at2"/>
<evidence type="ECO:0000313" key="4">
    <source>
        <dbReference type="EMBL" id="SCB43781.1"/>
    </source>
</evidence>
<dbReference type="InterPro" id="IPR036412">
    <property type="entry name" value="HAD-like_sf"/>
</dbReference>
<dbReference type="SFLD" id="SFLDF00045">
    <property type="entry name" value="2-haloacid_dehalogenase"/>
    <property type="match status" value="1"/>
</dbReference>
<accession>A0A1C3WUX9</accession>
<comment type="similarity">
    <text evidence="1 3">Belongs to the HAD-like hydrolase superfamily. S-2-haloalkanoic acid dehalogenase family.</text>
</comment>
<dbReference type="Gene3D" id="1.10.150.240">
    <property type="entry name" value="Putative phosphatase, domain 2"/>
    <property type="match status" value="1"/>
</dbReference>
<proteinExistence type="inferred from homology"/>
<dbReference type="SFLD" id="SFLDG01129">
    <property type="entry name" value="C1.5:_HAD__Beta-PGM__Phosphata"/>
    <property type="match status" value="1"/>
</dbReference>
<dbReference type="CDD" id="cd02588">
    <property type="entry name" value="HAD_L2-DEX"/>
    <property type="match status" value="1"/>
</dbReference>
<dbReference type="RefSeq" id="WP_037198415.1">
    <property type="nucleotide sequence ID" value="NZ_FMAF01000017.1"/>
</dbReference>
<evidence type="ECO:0000313" key="5">
    <source>
        <dbReference type="Proteomes" id="UP000199205"/>
    </source>
</evidence>
<evidence type="ECO:0000256" key="2">
    <source>
        <dbReference type="ARBA" id="ARBA00022801"/>
    </source>
</evidence>
<evidence type="ECO:0000256" key="1">
    <source>
        <dbReference type="ARBA" id="ARBA00008106"/>
    </source>
</evidence>
<dbReference type="EMBL" id="FMAF01000017">
    <property type="protein sequence ID" value="SCB43781.1"/>
    <property type="molecule type" value="Genomic_DNA"/>
</dbReference>
<organism evidence="4 5">
    <name type="scientific">Rhizobium lusitanum</name>
    <dbReference type="NCBI Taxonomy" id="293958"/>
    <lineage>
        <taxon>Bacteria</taxon>
        <taxon>Pseudomonadati</taxon>
        <taxon>Pseudomonadota</taxon>
        <taxon>Alphaproteobacteria</taxon>
        <taxon>Hyphomicrobiales</taxon>
        <taxon>Rhizobiaceae</taxon>
        <taxon>Rhizobium/Agrobacterium group</taxon>
        <taxon>Rhizobium</taxon>
    </lineage>
</organism>
<dbReference type="AlphaFoldDB" id="A0A1C3WUX9"/>
<dbReference type="InterPro" id="IPR023214">
    <property type="entry name" value="HAD_sf"/>
</dbReference>
<dbReference type="PRINTS" id="PR00413">
    <property type="entry name" value="HADHALOGNASE"/>
</dbReference>
<dbReference type="SFLD" id="SFLDS00003">
    <property type="entry name" value="Haloacid_Dehalogenase"/>
    <property type="match status" value="1"/>
</dbReference>
<dbReference type="InterPro" id="IPR023198">
    <property type="entry name" value="PGP-like_dom2"/>
</dbReference>
<dbReference type="NCBIfam" id="TIGR01493">
    <property type="entry name" value="HAD-SF-IA-v2"/>
    <property type="match status" value="1"/>
</dbReference>
<dbReference type="Gene3D" id="3.40.50.1000">
    <property type="entry name" value="HAD superfamily/HAD-like"/>
    <property type="match status" value="1"/>
</dbReference>
<name>A0A1C3WUX9_9HYPH</name>
<gene>
    <name evidence="4" type="ORF">GA0061101_117136</name>
</gene>